<accession>W7DY04</accession>
<dbReference type="EMBL" id="KI968875">
    <property type="protein sequence ID" value="EUN20936.1"/>
    <property type="molecule type" value="Genomic_DNA"/>
</dbReference>
<dbReference type="AlphaFoldDB" id="W7DY04"/>
<dbReference type="InterPro" id="IPR011598">
    <property type="entry name" value="bHLH_dom"/>
</dbReference>
<proteinExistence type="predicted"/>
<dbReference type="InterPro" id="IPR052099">
    <property type="entry name" value="Regulatory_TF_Diverse"/>
</dbReference>
<feature type="compositionally biased region" description="Polar residues" evidence="1">
    <location>
        <begin position="172"/>
        <end position="182"/>
    </location>
</feature>
<dbReference type="Pfam" id="PF00010">
    <property type="entry name" value="HLH"/>
    <property type="match status" value="1"/>
</dbReference>
<keyword evidence="4" id="KW-1185">Reference proteome</keyword>
<dbReference type="PANTHER" id="PTHR47336:SF2">
    <property type="entry name" value="TRANSCRIPTION FACTOR HMS1-RELATED"/>
    <property type="match status" value="1"/>
</dbReference>
<dbReference type="RefSeq" id="XP_014550510.1">
    <property type="nucleotide sequence ID" value="XM_014695024.1"/>
</dbReference>
<name>W7DY04_BIPV3</name>
<protein>
    <recommendedName>
        <fullName evidence="2">BHLH domain-containing protein</fullName>
    </recommendedName>
</protein>
<evidence type="ECO:0000313" key="4">
    <source>
        <dbReference type="Proteomes" id="UP000054337"/>
    </source>
</evidence>
<dbReference type="Proteomes" id="UP000054337">
    <property type="component" value="Unassembled WGS sequence"/>
</dbReference>
<feature type="compositionally biased region" description="Basic residues" evidence="1">
    <location>
        <begin position="152"/>
        <end position="161"/>
    </location>
</feature>
<dbReference type="CDD" id="cd11395">
    <property type="entry name" value="bHLHzip_SREBP_like"/>
    <property type="match status" value="1"/>
</dbReference>
<reference evidence="3 4" key="1">
    <citation type="journal article" date="2013" name="PLoS Genet.">
        <title>Comparative genome structure, secondary metabolite, and effector coding capacity across Cochliobolus pathogens.</title>
        <authorList>
            <person name="Condon B.J."/>
            <person name="Leng Y."/>
            <person name="Wu D."/>
            <person name="Bushley K.E."/>
            <person name="Ohm R.A."/>
            <person name="Otillar R."/>
            <person name="Martin J."/>
            <person name="Schackwitz W."/>
            <person name="Grimwood J."/>
            <person name="MohdZainudin N."/>
            <person name="Xue C."/>
            <person name="Wang R."/>
            <person name="Manning V.A."/>
            <person name="Dhillon B."/>
            <person name="Tu Z.J."/>
            <person name="Steffenson B.J."/>
            <person name="Salamov A."/>
            <person name="Sun H."/>
            <person name="Lowry S."/>
            <person name="LaButti K."/>
            <person name="Han J."/>
            <person name="Copeland A."/>
            <person name="Lindquist E."/>
            <person name="Barry K."/>
            <person name="Schmutz J."/>
            <person name="Baker S.E."/>
            <person name="Ciuffetti L.M."/>
            <person name="Grigoriev I.V."/>
            <person name="Zhong S."/>
            <person name="Turgeon B.G."/>
        </authorList>
    </citation>
    <scope>NUCLEOTIDE SEQUENCE [LARGE SCALE GENOMIC DNA]</scope>
    <source>
        <strain evidence="3 4">FI3</strain>
    </source>
</reference>
<feature type="domain" description="BHLH" evidence="2">
    <location>
        <begin position="185"/>
        <end position="245"/>
    </location>
</feature>
<dbReference type="GO" id="GO:0046983">
    <property type="term" value="F:protein dimerization activity"/>
    <property type="evidence" value="ECO:0007669"/>
    <property type="project" value="InterPro"/>
</dbReference>
<evidence type="ECO:0000256" key="1">
    <source>
        <dbReference type="SAM" id="MobiDB-lite"/>
    </source>
</evidence>
<evidence type="ECO:0000259" key="2">
    <source>
        <dbReference type="PROSITE" id="PS50888"/>
    </source>
</evidence>
<feature type="region of interest" description="Disordered" evidence="1">
    <location>
        <begin position="120"/>
        <end position="204"/>
    </location>
</feature>
<dbReference type="PROSITE" id="PS50888">
    <property type="entry name" value="BHLH"/>
    <property type="match status" value="1"/>
</dbReference>
<organism evidence="3 4">
    <name type="scientific">Bipolaris victoriae (strain FI3)</name>
    <name type="common">Victoria blight of oats agent</name>
    <name type="synonym">Cochliobolus victoriae</name>
    <dbReference type="NCBI Taxonomy" id="930091"/>
    <lineage>
        <taxon>Eukaryota</taxon>
        <taxon>Fungi</taxon>
        <taxon>Dikarya</taxon>
        <taxon>Ascomycota</taxon>
        <taxon>Pezizomycotina</taxon>
        <taxon>Dothideomycetes</taxon>
        <taxon>Pleosporomycetidae</taxon>
        <taxon>Pleosporales</taxon>
        <taxon>Pleosporineae</taxon>
        <taxon>Pleosporaceae</taxon>
        <taxon>Bipolaris</taxon>
    </lineage>
</organism>
<dbReference type="GeneID" id="26250709"/>
<dbReference type="SMART" id="SM00353">
    <property type="entry name" value="HLH"/>
    <property type="match status" value="1"/>
</dbReference>
<dbReference type="Gene3D" id="4.10.280.10">
    <property type="entry name" value="Helix-loop-helix DNA-binding domain"/>
    <property type="match status" value="1"/>
</dbReference>
<dbReference type="InterPro" id="IPR036638">
    <property type="entry name" value="HLH_DNA-bd_sf"/>
</dbReference>
<gene>
    <name evidence="3" type="ORF">COCVIDRAFT_115252</name>
</gene>
<feature type="compositionally biased region" description="Basic and acidic residues" evidence="1">
    <location>
        <begin position="192"/>
        <end position="201"/>
    </location>
</feature>
<evidence type="ECO:0000313" key="3">
    <source>
        <dbReference type="EMBL" id="EUN20936.1"/>
    </source>
</evidence>
<sequence>MHSGFSANGMVADADYSPIDDSFYWQNSFDQAYPIGLYTTPPDQSLGAFPNYAWFERSHSFIEYSAGWDCHLANYPTQPLGEFRESCASTSDRVSTFNLHMPTTPNTRLYSASPLSDDITALVSPPLSPPLPECEIPKEAPSPDEESAPRQVRPKRGRPRLNRNLSGAKPVPSTNASSSKQYQRAPRQPHNQVERKYREGLNSDLGRLRRAVPMLSQSGEGAVIGWLKPSKAMVLSCAVEYIAKIELERDGLRKRNEQLGGEMCRS</sequence>
<dbReference type="HOGENOM" id="CLU_1042099_0_0_1"/>
<dbReference type="SUPFAM" id="SSF47459">
    <property type="entry name" value="HLH, helix-loop-helix DNA-binding domain"/>
    <property type="match status" value="1"/>
</dbReference>
<dbReference type="OrthoDB" id="2133190at2759"/>
<dbReference type="PANTHER" id="PTHR47336">
    <property type="entry name" value="TRANSCRIPTION FACTOR HMS1-RELATED"/>
    <property type="match status" value="1"/>
</dbReference>